<feature type="non-terminal residue" evidence="1">
    <location>
        <position position="126"/>
    </location>
</feature>
<comment type="caution">
    <text evidence="1">The sequence shown here is derived from an EMBL/GenBank/DDBJ whole genome shotgun (WGS) entry which is preliminary data.</text>
</comment>
<accession>A0ACC3CXL2</accession>
<keyword evidence="2" id="KW-1185">Reference proteome</keyword>
<feature type="non-terminal residue" evidence="1">
    <location>
        <position position="1"/>
    </location>
</feature>
<protein>
    <submittedName>
        <fullName evidence="1">Uncharacterized protein</fullName>
    </submittedName>
</protein>
<name>A0ACC3CXL2_9PEZI</name>
<gene>
    <name evidence="1" type="ORF">LTS18_012232</name>
</gene>
<dbReference type="EMBL" id="JAWDJW010009963">
    <property type="protein sequence ID" value="KAK3052822.1"/>
    <property type="molecule type" value="Genomic_DNA"/>
</dbReference>
<evidence type="ECO:0000313" key="1">
    <source>
        <dbReference type="EMBL" id="KAK3052822.1"/>
    </source>
</evidence>
<sequence>SASKTYIGVPEEMDPVANPAVQLVNSRASHEVHEPQVEQRKSHDSHAARNNSHAHHLSGRKTSTTEQAIPLKDLCDEQPHSAPSDPENGAYIDPEDSFPEGGLHAWLVTLSAFLTLFPSFGFMVSI</sequence>
<reference evidence="1" key="1">
    <citation type="submission" date="2024-09" db="EMBL/GenBank/DDBJ databases">
        <title>Black Yeasts Isolated from many extreme environments.</title>
        <authorList>
            <person name="Coleine C."/>
            <person name="Stajich J.E."/>
            <person name="Selbmann L."/>
        </authorList>
    </citation>
    <scope>NUCLEOTIDE SEQUENCE</scope>
    <source>
        <strain evidence="1">CCFEE 5737</strain>
    </source>
</reference>
<evidence type="ECO:0000313" key="2">
    <source>
        <dbReference type="Proteomes" id="UP001186974"/>
    </source>
</evidence>
<organism evidence="1 2">
    <name type="scientific">Coniosporium uncinatum</name>
    <dbReference type="NCBI Taxonomy" id="93489"/>
    <lineage>
        <taxon>Eukaryota</taxon>
        <taxon>Fungi</taxon>
        <taxon>Dikarya</taxon>
        <taxon>Ascomycota</taxon>
        <taxon>Pezizomycotina</taxon>
        <taxon>Dothideomycetes</taxon>
        <taxon>Dothideomycetes incertae sedis</taxon>
        <taxon>Coniosporium</taxon>
    </lineage>
</organism>
<dbReference type="Proteomes" id="UP001186974">
    <property type="component" value="Unassembled WGS sequence"/>
</dbReference>
<proteinExistence type="predicted"/>